<feature type="compositionally biased region" description="Polar residues" evidence="1">
    <location>
        <begin position="47"/>
        <end position="67"/>
    </location>
</feature>
<dbReference type="HOGENOM" id="CLU_934055_0_0_1"/>
<dbReference type="Proteomes" id="UP000007129">
    <property type="component" value="Unassembled WGS sequence"/>
</dbReference>
<dbReference type="InParanoid" id="K2QI74"/>
<feature type="region of interest" description="Disordered" evidence="1">
    <location>
        <begin position="1"/>
        <end position="67"/>
    </location>
</feature>
<evidence type="ECO:0000313" key="2">
    <source>
        <dbReference type="EMBL" id="EKG09501.1"/>
    </source>
</evidence>
<dbReference type="VEuPathDB" id="FungiDB:MPH_13461"/>
<comment type="caution">
    <text evidence="2">The sequence shown here is derived from an EMBL/GenBank/DDBJ whole genome shotgun (WGS) entry which is preliminary data.</text>
</comment>
<dbReference type="AlphaFoldDB" id="K2QI74"/>
<reference evidence="2 3" key="1">
    <citation type="journal article" date="2012" name="BMC Genomics">
        <title>Tools to kill: Genome of one of the most destructive plant pathogenic fungi Macrophomina phaseolina.</title>
        <authorList>
            <person name="Islam M.S."/>
            <person name="Haque M.S."/>
            <person name="Islam M.M."/>
            <person name="Emdad E.M."/>
            <person name="Halim A."/>
            <person name="Hossen Q.M.M."/>
            <person name="Hossain M.Z."/>
            <person name="Ahmed B."/>
            <person name="Rahim S."/>
            <person name="Rahman M.S."/>
            <person name="Alam M.M."/>
            <person name="Hou S."/>
            <person name="Wan X."/>
            <person name="Saito J.A."/>
            <person name="Alam M."/>
        </authorList>
    </citation>
    <scope>NUCLEOTIDE SEQUENCE [LARGE SCALE GENOMIC DNA]</scope>
    <source>
        <strain evidence="2 3">MS6</strain>
    </source>
</reference>
<accession>K2QI74</accession>
<proteinExistence type="predicted"/>
<evidence type="ECO:0000256" key="1">
    <source>
        <dbReference type="SAM" id="MobiDB-lite"/>
    </source>
</evidence>
<sequence>MSRLQTTHHSPSPRYHEEQHFTDLSAGIQPASNEPEVEPTERDDQSVRSCPSNANDNQDTLQSQGRVQTQVLSASFRERMREVEIFISGGHDGPSAEIFERPQPSNMEATRTQLPRVLTLHEFRGIAEGKLFILPGARGDIQAIMLDSVPAPFQLEGPLSLYLPTYNDGWLFRSGEIVSQDVIPESSVIICRPRWLMDGTIEELRRFGSLSICMVVVSKAWDVQGAMRPAYKLSSSQNANVAIAQMVREASQGVSINQAALRIEPRNQQAIQEALQFCAGRGMQVLEAKFLTHFLFII</sequence>
<name>K2QI74_MACPH</name>
<evidence type="ECO:0000313" key="3">
    <source>
        <dbReference type="Proteomes" id="UP000007129"/>
    </source>
</evidence>
<feature type="compositionally biased region" description="Polar residues" evidence="1">
    <location>
        <begin position="1"/>
        <end position="10"/>
    </location>
</feature>
<dbReference type="EMBL" id="AHHD01000640">
    <property type="protein sequence ID" value="EKG09501.1"/>
    <property type="molecule type" value="Genomic_DNA"/>
</dbReference>
<protein>
    <submittedName>
        <fullName evidence="2">Uncharacterized protein</fullName>
    </submittedName>
</protein>
<organism evidence="2 3">
    <name type="scientific">Macrophomina phaseolina (strain MS6)</name>
    <name type="common">Charcoal rot fungus</name>
    <dbReference type="NCBI Taxonomy" id="1126212"/>
    <lineage>
        <taxon>Eukaryota</taxon>
        <taxon>Fungi</taxon>
        <taxon>Dikarya</taxon>
        <taxon>Ascomycota</taxon>
        <taxon>Pezizomycotina</taxon>
        <taxon>Dothideomycetes</taxon>
        <taxon>Dothideomycetes incertae sedis</taxon>
        <taxon>Botryosphaeriales</taxon>
        <taxon>Botryosphaeriaceae</taxon>
        <taxon>Macrophomina</taxon>
    </lineage>
</organism>
<gene>
    <name evidence="2" type="ORF">MPH_13461</name>
</gene>